<organism evidence="2 3">
    <name type="scientific">Nyssa sinensis</name>
    <dbReference type="NCBI Taxonomy" id="561372"/>
    <lineage>
        <taxon>Eukaryota</taxon>
        <taxon>Viridiplantae</taxon>
        <taxon>Streptophyta</taxon>
        <taxon>Embryophyta</taxon>
        <taxon>Tracheophyta</taxon>
        <taxon>Spermatophyta</taxon>
        <taxon>Magnoliopsida</taxon>
        <taxon>eudicotyledons</taxon>
        <taxon>Gunneridae</taxon>
        <taxon>Pentapetalae</taxon>
        <taxon>asterids</taxon>
        <taxon>Cornales</taxon>
        <taxon>Nyssaceae</taxon>
        <taxon>Nyssa</taxon>
    </lineage>
</organism>
<evidence type="ECO:0000313" key="3">
    <source>
        <dbReference type="Proteomes" id="UP000325577"/>
    </source>
</evidence>
<dbReference type="Proteomes" id="UP000325577">
    <property type="component" value="Linkage Group LG0"/>
</dbReference>
<proteinExistence type="predicted"/>
<dbReference type="EMBL" id="CM018031">
    <property type="protein sequence ID" value="KAA8550036.1"/>
    <property type="molecule type" value="Genomic_DNA"/>
</dbReference>
<keyword evidence="3" id="KW-1185">Reference proteome</keyword>
<protein>
    <submittedName>
        <fullName evidence="2">Uncharacterized protein</fullName>
    </submittedName>
</protein>
<evidence type="ECO:0000256" key="1">
    <source>
        <dbReference type="SAM" id="MobiDB-lite"/>
    </source>
</evidence>
<accession>A0A5J5C4Z3</accession>
<feature type="region of interest" description="Disordered" evidence="1">
    <location>
        <begin position="1"/>
        <end position="20"/>
    </location>
</feature>
<dbReference type="AlphaFoldDB" id="A0A5J5C4Z3"/>
<gene>
    <name evidence="2" type="ORF">F0562_001720</name>
</gene>
<evidence type="ECO:0000313" key="2">
    <source>
        <dbReference type="EMBL" id="KAA8550036.1"/>
    </source>
</evidence>
<sequence length="179" mass="18708">MASIEASIHDQETSPSDPITNASSLLSYPITGFCPGANVDRIVRTVPSTLLRIVGCPRAILFSNRTCKPLLYINSSTSADASQANSTCHLAAAPFHMQGDALATYNANRLALRSSASAASIHSVEGLFSDGVPITYSASAVCTREATSNTNGLEPSVQPTLGLRDIPNAFSDAVRPVAN</sequence>
<reference evidence="2 3" key="1">
    <citation type="submission" date="2019-09" db="EMBL/GenBank/DDBJ databases">
        <title>A chromosome-level genome assembly of the Chinese tupelo Nyssa sinensis.</title>
        <authorList>
            <person name="Yang X."/>
            <person name="Kang M."/>
            <person name="Yang Y."/>
            <person name="Xiong H."/>
            <person name="Wang M."/>
            <person name="Zhang Z."/>
            <person name="Wang Z."/>
            <person name="Wu H."/>
            <person name="Ma T."/>
            <person name="Liu J."/>
            <person name="Xi Z."/>
        </authorList>
    </citation>
    <scope>NUCLEOTIDE SEQUENCE [LARGE SCALE GENOMIC DNA]</scope>
    <source>
        <strain evidence="2">J267</strain>
        <tissue evidence="2">Leaf</tissue>
    </source>
</reference>
<name>A0A5J5C4Z3_9ASTE</name>